<reference evidence="1" key="1">
    <citation type="journal article" date="2012" name="Nature">
        <title>The tomato genome sequence provides insights into fleshy fruit evolution.</title>
        <authorList>
            <consortium name="Tomato Genome Consortium"/>
        </authorList>
    </citation>
    <scope>NUCLEOTIDE SEQUENCE [LARGE SCALE GENOMIC DNA]</scope>
    <source>
        <strain evidence="1">cv. Heinz 1706</strain>
    </source>
</reference>
<dbReference type="EnsemblPlants" id="Solyc02g033075.1.1">
    <property type="protein sequence ID" value="Solyc02g033075.1.1"/>
    <property type="gene ID" value="Solyc02g033075.1"/>
</dbReference>
<dbReference type="STRING" id="4081.A0A3Q7EX89"/>
<sequence length="140" mass="15592">MKPANVEDFVFYMRDEKLEIVSSTNPQLKPYLILRQGVEASATIVGFNPESHEQFEKYGLVKLAKLEEKVLILLIDVQPKMVKSRISKKKLVSDEIICINNESYPEALVALTAGFPSGSLKDEEIEAGVVSEDGGTEVYN</sequence>
<proteinExistence type="predicted"/>
<keyword evidence="2" id="KW-1185">Reference proteome</keyword>
<dbReference type="Gramene" id="Solyc02g033075.1.1">
    <property type="protein sequence ID" value="Solyc02g033075.1.1"/>
    <property type="gene ID" value="Solyc02g033075.1"/>
</dbReference>
<organism evidence="1">
    <name type="scientific">Solanum lycopersicum</name>
    <name type="common">Tomato</name>
    <name type="synonym">Lycopersicon esculentum</name>
    <dbReference type="NCBI Taxonomy" id="4081"/>
    <lineage>
        <taxon>Eukaryota</taxon>
        <taxon>Viridiplantae</taxon>
        <taxon>Streptophyta</taxon>
        <taxon>Embryophyta</taxon>
        <taxon>Tracheophyta</taxon>
        <taxon>Spermatophyta</taxon>
        <taxon>Magnoliopsida</taxon>
        <taxon>eudicotyledons</taxon>
        <taxon>Gunneridae</taxon>
        <taxon>Pentapetalae</taxon>
        <taxon>asterids</taxon>
        <taxon>lamiids</taxon>
        <taxon>Solanales</taxon>
        <taxon>Solanaceae</taxon>
        <taxon>Solanoideae</taxon>
        <taxon>Solaneae</taxon>
        <taxon>Solanum</taxon>
        <taxon>Solanum subgen. Lycopersicon</taxon>
    </lineage>
</organism>
<protein>
    <submittedName>
        <fullName evidence="1">Uncharacterized protein</fullName>
    </submittedName>
</protein>
<dbReference type="InParanoid" id="A0A3Q7EX89"/>
<dbReference type="PaxDb" id="4081-Solyc02g033080.1.1"/>
<dbReference type="Proteomes" id="UP000004994">
    <property type="component" value="Chromosome 2"/>
</dbReference>
<reference evidence="1" key="2">
    <citation type="submission" date="2019-01" db="UniProtKB">
        <authorList>
            <consortium name="EnsemblPlants"/>
        </authorList>
    </citation>
    <scope>IDENTIFICATION</scope>
    <source>
        <strain evidence="1">cv. Heinz 1706</strain>
    </source>
</reference>
<evidence type="ECO:0000313" key="1">
    <source>
        <dbReference type="EnsemblPlants" id="Solyc02g033075.1.1"/>
    </source>
</evidence>
<evidence type="ECO:0000313" key="2">
    <source>
        <dbReference type="Proteomes" id="UP000004994"/>
    </source>
</evidence>
<accession>A0A3Q7EX89</accession>
<name>A0A3Q7EX89_SOLLC</name>
<dbReference type="AlphaFoldDB" id="A0A3Q7EX89"/>